<dbReference type="GO" id="GO:0016757">
    <property type="term" value="F:glycosyltransferase activity"/>
    <property type="evidence" value="ECO:0007669"/>
    <property type="project" value="InterPro"/>
</dbReference>
<dbReference type="AlphaFoldDB" id="F9U6A3"/>
<reference evidence="2 3" key="1">
    <citation type="submission" date="2011-06" db="EMBL/GenBank/DDBJ databases">
        <title>The draft genome of Thiocapsa marina 5811.</title>
        <authorList>
            <consortium name="US DOE Joint Genome Institute (JGI-PGF)"/>
            <person name="Lucas S."/>
            <person name="Han J."/>
            <person name="Cheng J.-F."/>
            <person name="Goodwin L."/>
            <person name="Pitluck S."/>
            <person name="Peters L."/>
            <person name="Land M.L."/>
            <person name="Hauser L."/>
            <person name="Vogl K."/>
            <person name="Liu Z."/>
            <person name="Imhoff J."/>
            <person name="Thiel V."/>
            <person name="Frigaard N.-U."/>
            <person name="Bryant D."/>
            <person name="Woyke T.J."/>
        </authorList>
    </citation>
    <scope>NUCLEOTIDE SEQUENCE [LARGE SCALE GENOMIC DNA]</scope>
    <source>
        <strain evidence="2 3">5811</strain>
    </source>
</reference>
<dbReference type="PATRIC" id="fig|768671.3.peg.503"/>
<dbReference type="PANTHER" id="PTHR12526:SF637">
    <property type="entry name" value="GLYCOSYLTRANSFERASE EPSF-RELATED"/>
    <property type="match status" value="1"/>
</dbReference>
<keyword evidence="3" id="KW-1185">Reference proteome</keyword>
<dbReference type="Pfam" id="PF00534">
    <property type="entry name" value="Glycos_transf_1"/>
    <property type="match status" value="1"/>
</dbReference>
<dbReference type="eggNOG" id="COG0438">
    <property type="taxonomic scope" value="Bacteria"/>
</dbReference>
<evidence type="ECO:0000313" key="2">
    <source>
        <dbReference type="EMBL" id="EGV20676.1"/>
    </source>
</evidence>
<protein>
    <submittedName>
        <fullName evidence="2">Glycosyl transferase group 1</fullName>
    </submittedName>
</protein>
<dbReference type="SUPFAM" id="SSF53756">
    <property type="entry name" value="UDP-Glycosyltransferase/glycogen phosphorylase"/>
    <property type="match status" value="1"/>
</dbReference>
<evidence type="ECO:0000259" key="1">
    <source>
        <dbReference type="Pfam" id="PF00534"/>
    </source>
</evidence>
<dbReference type="InterPro" id="IPR001296">
    <property type="entry name" value="Glyco_trans_1"/>
</dbReference>
<organism evidence="2 3">
    <name type="scientific">Thiocapsa marina 5811</name>
    <dbReference type="NCBI Taxonomy" id="768671"/>
    <lineage>
        <taxon>Bacteria</taxon>
        <taxon>Pseudomonadati</taxon>
        <taxon>Pseudomonadota</taxon>
        <taxon>Gammaproteobacteria</taxon>
        <taxon>Chromatiales</taxon>
        <taxon>Chromatiaceae</taxon>
        <taxon>Thiocapsa</taxon>
    </lineage>
</organism>
<proteinExistence type="predicted"/>
<keyword evidence="2" id="KW-0808">Transferase</keyword>
<accession>F9U6A3</accession>
<dbReference type="EMBL" id="AFWV01000001">
    <property type="protein sequence ID" value="EGV20676.1"/>
    <property type="molecule type" value="Genomic_DNA"/>
</dbReference>
<evidence type="ECO:0000313" key="3">
    <source>
        <dbReference type="Proteomes" id="UP000005459"/>
    </source>
</evidence>
<dbReference type="GO" id="GO:1901135">
    <property type="term" value="P:carbohydrate derivative metabolic process"/>
    <property type="evidence" value="ECO:0007669"/>
    <property type="project" value="UniProtKB-ARBA"/>
</dbReference>
<name>F9U6A3_9GAMM</name>
<feature type="domain" description="Glycosyl transferase family 1" evidence="1">
    <location>
        <begin position="2"/>
        <end position="155"/>
    </location>
</feature>
<sequence length="190" mass="20424">MSRLHPKKGLTNLLLAWAQTRQAAAQQAEAWRLVIAGWDQGGHQDDLQCLADSLGIRDSVQFVGPLFDEAKALALAAADAFVLPSFSEGLPMAVLEAWAVSLPVLMTPGCNLPEGFAADAALAMAPEPESIAVALNRLFDMSAAERQAMGARGRQLVGDRFAWPRIAVQMCDVYRWVLGQGPKPDSVVID</sequence>
<dbReference type="Proteomes" id="UP000005459">
    <property type="component" value="Unassembled WGS sequence"/>
</dbReference>
<gene>
    <name evidence="2" type="ORF">ThimaDRAFT_0454</name>
</gene>
<dbReference type="PANTHER" id="PTHR12526">
    <property type="entry name" value="GLYCOSYLTRANSFERASE"/>
    <property type="match status" value="1"/>
</dbReference>
<dbReference type="Gene3D" id="3.40.50.2000">
    <property type="entry name" value="Glycogen Phosphorylase B"/>
    <property type="match status" value="2"/>
</dbReference>
<dbReference type="STRING" id="768671.ThimaDRAFT_0454"/>